<dbReference type="KEGG" id="pnl:PNK_2402"/>
<dbReference type="RefSeq" id="WP_032124641.1">
    <property type="nucleotide sequence ID" value="NZ_LN879502.1"/>
</dbReference>
<dbReference type="Proteomes" id="UP000069902">
    <property type="component" value="Chromosome cPNK"/>
</dbReference>
<dbReference type="PATRIC" id="fig|389348.3.peg.2693"/>
<evidence type="ECO:0000313" key="2">
    <source>
        <dbReference type="Proteomes" id="UP000069902"/>
    </source>
</evidence>
<organism evidence="1 2">
    <name type="scientific">Candidatus Protochlamydia naegleriophila</name>
    <dbReference type="NCBI Taxonomy" id="389348"/>
    <lineage>
        <taxon>Bacteria</taxon>
        <taxon>Pseudomonadati</taxon>
        <taxon>Chlamydiota</taxon>
        <taxon>Chlamydiia</taxon>
        <taxon>Parachlamydiales</taxon>
        <taxon>Parachlamydiaceae</taxon>
        <taxon>Candidatus Protochlamydia</taxon>
    </lineage>
</organism>
<evidence type="ECO:0000313" key="1">
    <source>
        <dbReference type="EMBL" id="CUI17997.1"/>
    </source>
</evidence>
<reference evidence="2" key="1">
    <citation type="submission" date="2015-09" db="EMBL/GenBank/DDBJ databases">
        <authorList>
            <person name="Bertelli C."/>
        </authorList>
    </citation>
    <scope>NUCLEOTIDE SEQUENCE [LARGE SCALE GENOMIC DNA]</scope>
    <source>
        <strain evidence="2">KNic</strain>
    </source>
</reference>
<gene>
    <name evidence="1" type="ORF">PNK_2402</name>
</gene>
<accession>A0A0U5JFY4</accession>
<dbReference type="AlphaFoldDB" id="A0A0U5JFY4"/>
<name>A0A0U5JFY4_9BACT</name>
<proteinExistence type="predicted"/>
<protein>
    <submittedName>
        <fullName evidence="1">Uncharacterized protein</fullName>
    </submittedName>
</protein>
<keyword evidence="2" id="KW-1185">Reference proteome</keyword>
<dbReference type="EMBL" id="LN879502">
    <property type="protein sequence ID" value="CUI17997.1"/>
    <property type="molecule type" value="Genomic_DNA"/>
</dbReference>
<sequence length="122" mass="13413">MLNLCSIAPHPSSLSFLSLSASRMHAWLPSFLQLMVALIQKISALIKAILFTKHEDRAILCERAATEVHQSTHTSVEESAFIPTSASSFKAKLDCAPLMEGLLNLLYGHLIDKLNEKNVKAP</sequence>
<dbReference type="InParanoid" id="A0A0U5JFY4"/>
<dbReference type="STRING" id="389348.PNK_2402"/>